<dbReference type="Gene3D" id="1.25.40.10">
    <property type="entry name" value="Tetratricopeptide repeat domain"/>
    <property type="match status" value="1"/>
</dbReference>
<dbReference type="EMBL" id="PDUD01000003">
    <property type="protein sequence ID" value="PHN08089.1"/>
    <property type="molecule type" value="Genomic_DNA"/>
</dbReference>
<dbReference type="RefSeq" id="WP_099148608.1">
    <property type="nucleotide sequence ID" value="NZ_PDUD01000003.1"/>
</dbReference>
<comment type="caution">
    <text evidence="2">The sequence shown here is derived from an EMBL/GenBank/DDBJ whole genome shotgun (WGS) entry which is preliminary data.</text>
</comment>
<proteinExistence type="predicted"/>
<evidence type="ECO:0000313" key="3">
    <source>
        <dbReference type="Proteomes" id="UP000223913"/>
    </source>
</evidence>
<dbReference type="AlphaFoldDB" id="A0A2D0NIS2"/>
<dbReference type="InterPro" id="IPR011990">
    <property type="entry name" value="TPR-like_helical_dom_sf"/>
</dbReference>
<dbReference type="SUPFAM" id="SSF48452">
    <property type="entry name" value="TPR-like"/>
    <property type="match status" value="1"/>
</dbReference>
<dbReference type="Proteomes" id="UP000223913">
    <property type="component" value="Unassembled WGS sequence"/>
</dbReference>
<dbReference type="OrthoDB" id="1376641at2"/>
<evidence type="ECO:0000256" key="1">
    <source>
        <dbReference type="SAM" id="MobiDB-lite"/>
    </source>
</evidence>
<sequence>MADHNDTDPQSSSNDPGYFRYTDRPGEHEAVVPIMDSEKYRQAKAVYDRLVQAKGDFRYPIPEFVMSRDERMVAWMDYDGLQIGLEEKAYDVCQNFGGLGDAAMATLLGHELTHYYEKHAWRRGFAANFQDLDIGVKLDKIRDNVLNETQADYLGGFLAYSAGYPVFDQTPDFMTEIYKAYGFPEELGDNYPSLSDRQVLARRSGERMKQLITIFDMANWLNAIGSFAEAKLYYRYILREYQSRELYNNLGILYVREALEKFTTEEVRFLFPLELDLATMRGSSREVDPARLDLLREAILQFDYAISMDPDYAPAYLNKACAYTLLGDIVRAKFYAETEALHRAVGSGNNKVVSDSEVLLGIIASLQQDDASAQDYFNKAMAKNNTLAGVNKDILLGKPVQSPEQDRFPEERIDGIDLLDFSEGPSYDEDLSLAITDTMSLLQNPHPGGEDSRSRIFIHYNAAQSLIICIQMTDPEYTGETAKGISRGATTGQIVEQYGEPIGRLGSPRGDILVYSNLLFLVDEQKGLESWATYLSQNL</sequence>
<gene>
    <name evidence="2" type="ORF">CRP01_03475</name>
</gene>
<keyword evidence="3" id="KW-1185">Reference proteome</keyword>
<evidence type="ECO:0008006" key="4">
    <source>
        <dbReference type="Google" id="ProtNLM"/>
    </source>
</evidence>
<reference evidence="2 3" key="1">
    <citation type="submission" date="2017-10" db="EMBL/GenBank/DDBJ databases">
        <title>The draft genome sequence of Lewinella nigricans NBRC 102662.</title>
        <authorList>
            <person name="Wang K."/>
        </authorList>
    </citation>
    <scope>NUCLEOTIDE SEQUENCE [LARGE SCALE GENOMIC DNA]</scope>
    <source>
        <strain evidence="2 3">NBRC 102662</strain>
    </source>
</reference>
<accession>A0A2D0NIS2</accession>
<evidence type="ECO:0000313" key="2">
    <source>
        <dbReference type="EMBL" id="PHN08089.1"/>
    </source>
</evidence>
<name>A0A2D0NIS2_FLAN2</name>
<feature type="region of interest" description="Disordered" evidence="1">
    <location>
        <begin position="1"/>
        <end position="22"/>
    </location>
</feature>
<protein>
    <recommendedName>
        <fullName evidence="4">Tetratricopeptide repeat protein</fullName>
    </recommendedName>
</protein>
<organism evidence="2 3">
    <name type="scientific">Flavilitoribacter nigricans (strain ATCC 23147 / DSM 23189 / NBRC 102662 / NCIMB 1420 / SS-2)</name>
    <name type="common">Lewinella nigricans</name>
    <dbReference type="NCBI Taxonomy" id="1122177"/>
    <lineage>
        <taxon>Bacteria</taxon>
        <taxon>Pseudomonadati</taxon>
        <taxon>Bacteroidota</taxon>
        <taxon>Saprospiria</taxon>
        <taxon>Saprospirales</taxon>
        <taxon>Lewinellaceae</taxon>
        <taxon>Flavilitoribacter</taxon>
    </lineage>
</organism>